<keyword evidence="1" id="KW-0472">Membrane</keyword>
<dbReference type="EMBL" id="ODYU01005049">
    <property type="protein sequence ID" value="SOQ45549.1"/>
    <property type="molecule type" value="Genomic_DNA"/>
</dbReference>
<name>A0A2H1VXI2_SPOFR</name>
<proteinExistence type="predicted"/>
<dbReference type="AlphaFoldDB" id="A0A2H1VXI2"/>
<sequence>MQYSYLLKILNKYQFSSHATDFSLSCIETHTTASTDPHLNCKNHSKLNAITKTIRFTSRYGLEQVVKEQTSYLMVSDQRRPWTPATPEESQVRCRPFKKEYALFLKHGLKLVEFLVKQIPIQILDHLIFQTLTKLFLYTHYFYFYHNNKTTKFCARLLSHDQLLAVKRPRYRKARIFELYKRVLMKFCCFVIVIKIKLMSIQKSFFGKVVCNHEYNHGSGMILFKVKVKILKSKFKYSSQGFKFEIKIFKVEVMISWLSPNFHRIKSRKSKYSKTEVNILWRSPNIQGQSQDFKFKVKIFKAEVKILWCSQNIQSQYNITKIKLAVNKGQHFEAQSQYFKVKVNISKSKVMLHQKTTPAPPIHATTLKYLTPKMAGNALVTLLCFVCLWAAIAYHQVVRLLVYRLIP</sequence>
<protein>
    <submittedName>
        <fullName evidence="2">SFRICE_007462</fullName>
    </submittedName>
</protein>
<keyword evidence="1" id="KW-0812">Transmembrane</keyword>
<reference evidence="2" key="1">
    <citation type="submission" date="2016-07" db="EMBL/GenBank/DDBJ databases">
        <authorList>
            <person name="Bretaudeau A."/>
        </authorList>
    </citation>
    <scope>NUCLEOTIDE SEQUENCE</scope>
    <source>
        <strain evidence="2">Rice</strain>
        <tissue evidence="2">Whole body</tissue>
    </source>
</reference>
<feature type="transmembrane region" description="Helical" evidence="1">
    <location>
        <begin position="378"/>
        <end position="397"/>
    </location>
</feature>
<gene>
    <name evidence="2" type="ORF">SFRICE_007462</name>
</gene>
<organism evidence="2">
    <name type="scientific">Spodoptera frugiperda</name>
    <name type="common">Fall armyworm</name>
    <dbReference type="NCBI Taxonomy" id="7108"/>
    <lineage>
        <taxon>Eukaryota</taxon>
        <taxon>Metazoa</taxon>
        <taxon>Ecdysozoa</taxon>
        <taxon>Arthropoda</taxon>
        <taxon>Hexapoda</taxon>
        <taxon>Insecta</taxon>
        <taxon>Pterygota</taxon>
        <taxon>Neoptera</taxon>
        <taxon>Endopterygota</taxon>
        <taxon>Lepidoptera</taxon>
        <taxon>Glossata</taxon>
        <taxon>Ditrysia</taxon>
        <taxon>Noctuoidea</taxon>
        <taxon>Noctuidae</taxon>
        <taxon>Amphipyrinae</taxon>
        <taxon>Spodoptera</taxon>
    </lineage>
</organism>
<accession>A0A2H1VXI2</accession>
<evidence type="ECO:0000256" key="1">
    <source>
        <dbReference type="SAM" id="Phobius"/>
    </source>
</evidence>
<evidence type="ECO:0000313" key="2">
    <source>
        <dbReference type="EMBL" id="SOQ45549.1"/>
    </source>
</evidence>
<keyword evidence="1" id="KW-1133">Transmembrane helix</keyword>